<dbReference type="AlphaFoldDB" id="A0AAD4ETG1"/>
<reference evidence="3" key="1">
    <citation type="submission" date="2023-02" db="EMBL/GenBank/DDBJ databases">
        <authorList>
            <person name="Palmer J.M."/>
        </authorList>
    </citation>
    <scope>NUCLEOTIDE SEQUENCE</scope>
    <source>
        <strain evidence="3">FW57</strain>
    </source>
</reference>
<dbReference type="InterPro" id="IPR011009">
    <property type="entry name" value="Kinase-like_dom_sf"/>
</dbReference>
<evidence type="ECO:0000313" key="4">
    <source>
        <dbReference type="Proteomes" id="UP001197093"/>
    </source>
</evidence>
<organism evidence="3 4">
    <name type="scientific">Staphylotrichum longicolle</name>
    <dbReference type="NCBI Taxonomy" id="669026"/>
    <lineage>
        <taxon>Eukaryota</taxon>
        <taxon>Fungi</taxon>
        <taxon>Dikarya</taxon>
        <taxon>Ascomycota</taxon>
        <taxon>Pezizomycotina</taxon>
        <taxon>Sordariomycetes</taxon>
        <taxon>Sordariomycetidae</taxon>
        <taxon>Sordariales</taxon>
        <taxon>Chaetomiaceae</taxon>
        <taxon>Staphylotrichum</taxon>
    </lineage>
</organism>
<protein>
    <recommendedName>
        <fullName evidence="2">Protein kinase domain-containing protein</fullName>
    </recommendedName>
</protein>
<dbReference type="SUPFAM" id="SSF56112">
    <property type="entry name" value="Protein kinase-like (PK-like)"/>
    <property type="match status" value="1"/>
</dbReference>
<dbReference type="Proteomes" id="UP001197093">
    <property type="component" value="Unassembled WGS sequence"/>
</dbReference>
<evidence type="ECO:0000259" key="2">
    <source>
        <dbReference type="PROSITE" id="PS50011"/>
    </source>
</evidence>
<gene>
    <name evidence="3" type="ORF">NEMBOFW57_006740</name>
</gene>
<feature type="domain" description="Protein kinase" evidence="2">
    <location>
        <begin position="1"/>
        <end position="268"/>
    </location>
</feature>
<feature type="region of interest" description="Disordered" evidence="1">
    <location>
        <begin position="120"/>
        <end position="151"/>
    </location>
</feature>
<dbReference type="GO" id="GO:0004672">
    <property type="term" value="F:protein kinase activity"/>
    <property type="evidence" value="ECO:0007669"/>
    <property type="project" value="InterPro"/>
</dbReference>
<dbReference type="EMBL" id="JAHCVI010000003">
    <property type="protein sequence ID" value="KAG7287234.1"/>
    <property type="molecule type" value="Genomic_DNA"/>
</dbReference>
<dbReference type="InterPro" id="IPR000719">
    <property type="entry name" value="Prot_kinase_dom"/>
</dbReference>
<dbReference type="Gene3D" id="1.10.510.10">
    <property type="entry name" value="Transferase(Phosphotransferase) domain 1"/>
    <property type="match status" value="2"/>
</dbReference>
<name>A0AAD4ETG1_9PEZI</name>
<keyword evidence="4" id="KW-1185">Reference proteome</keyword>
<comment type="caution">
    <text evidence="3">The sequence shown here is derived from an EMBL/GenBank/DDBJ whole genome shotgun (WGS) entry which is preliminary data.</text>
</comment>
<evidence type="ECO:0000256" key="1">
    <source>
        <dbReference type="SAM" id="MobiDB-lite"/>
    </source>
</evidence>
<evidence type="ECO:0000313" key="3">
    <source>
        <dbReference type="EMBL" id="KAG7287234.1"/>
    </source>
</evidence>
<accession>A0AAD4ETG1</accession>
<proteinExistence type="predicted"/>
<sequence length="274" mass="30550">MPAPLKFVTIGFGDGPPVVCGSLQPFYPGRDVSERLEESNRRGERLPLELKAHWCANMAAAISHVHRVAHTYHMDIKPGNFVVDGDSNLILCDWEQSDAPPTTLAPEADGTWDVAVVGTDAGKQGGQAGEGNDNTGAGDDPAPSGQVASRPRLVYTKYQGPPRRNTEEEVCDASWHEWNVFPIWNAECPLALELAEVFSLGRSMWMLLRQPTTDFDEIEHPNDLATDWDESEDIPESWKVMVDSCMAEDPNERPDVTEVVRFWEKTWEDCRADN</sequence>
<dbReference type="GO" id="GO:0005524">
    <property type="term" value="F:ATP binding"/>
    <property type="evidence" value="ECO:0007669"/>
    <property type="project" value="InterPro"/>
</dbReference>
<dbReference type="PROSITE" id="PS50011">
    <property type="entry name" value="PROTEIN_KINASE_DOM"/>
    <property type="match status" value="1"/>
</dbReference>